<dbReference type="SUPFAM" id="SSF48264">
    <property type="entry name" value="Cytochrome P450"/>
    <property type="match status" value="1"/>
</dbReference>
<evidence type="ECO:0000313" key="12">
    <source>
        <dbReference type="RefSeq" id="XP_021855914.1"/>
    </source>
</evidence>
<evidence type="ECO:0000256" key="5">
    <source>
        <dbReference type="ARBA" id="ARBA00023002"/>
    </source>
</evidence>
<evidence type="ECO:0000256" key="6">
    <source>
        <dbReference type="ARBA" id="ARBA00023004"/>
    </source>
</evidence>
<accession>A0A9R0IUR3</accession>
<sequence>MSQEATSLWSWWWSTSDQADETYRNILTTIVLLLVIFWFIFSIRRQNEKKLPLPPRPRGLPLVGYLPFLGSNLHQSFKELASIYGPIFKVQLGIKEYIVVTSPSLVKEVVRDQDITFANRGDPTVAARSVLFGTMDIGFSDYGFEWRKMRKIFVSQMMSHASLDATYHLRKLQVKKMMYETCEKAGQLVDIGELTFFTIVSSVLSMIWGDTLKGDKSSIINAEFRAVIAENVELLGAPNISDLFPLLAWFDLQGIERKMKMISLRCENILDAAICHYNTAETNEPKDFLGHLLQLTKLEDPATSLTLPQVKAILLDTVVGATDTTAAMVEWAMAEMLQHQQVLRKVQEELTEVVGLNSTVEEEHFPKLKYLNAVVKETLRLHPSLPMLIPHCPSKDSSIGGYAVPKGARIFLNVYAIQRDPQFWEDPLMFQPERFLSTSSESVHYLGNHFQFLPFGSGRRICPGISLAERMSVLVLASLLHSFEWKLPNYTVEVDFSEKFGIVVKKSEPLIAVPSPRLSFELYSYKGSHQSGEVN</sequence>
<comment type="cofactor">
    <cofactor evidence="1 8">
        <name>heme</name>
        <dbReference type="ChEBI" id="CHEBI:30413"/>
    </cofactor>
</comment>
<feature type="transmembrane region" description="Helical" evidence="10">
    <location>
        <begin position="22"/>
        <end position="41"/>
    </location>
</feature>
<name>A0A9R0IUR3_SPIOL</name>
<reference evidence="11" key="1">
    <citation type="journal article" date="2021" name="Nat. Commun.">
        <title>Genomic analyses provide insights into spinach domestication and the genetic basis of agronomic traits.</title>
        <authorList>
            <person name="Cai X."/>
            <person name="Sun X."/>
            <person name="Xu C."/>
            <person name="Sun H."/>
            <person name="Wang X."/>
            <person name="Ge C."/>
            <person name="Zhang Z."/>
            <person name="Wang Q."/>
            <person name="Fei Z."/>
            <person name="Jiao C."/>
            <person name="Wang Q."/>
        </authorList>
    </citation>
    <scope>NUCLEOTIDE SEQUENCE [LARGE SCALE GENOMIC DNA]</scope>
    <source>
        <strain evidence="11">cv. Varoflay</strain>
    </source>
</reference>
<keyword evidence="10" id="KW-1133">Transmembrane helix</keyword>
<dbReference type="GeneID" id="110795221"/>
<evidence type="ECO:0000256" key="8">
    <source>
        <dbReference type="PIRSR" id="PIRSR602401-1"/>
    </source>
</evidence>
<dbReference type="Pfam" id="PF00067">
    <property type="entry name" value="p450"/>
    <property type="match status" value="1"/>
</dbReference>
<dbReference type="KEGG" id="soe:110795221"/>
<dbReference type="AlphaFoldDB" id="A0A9R0IUR3"/>
<dbReference type="InterPro" id="IPR002401">
    <property type="entry name" value="Cyt_P450_E_grp-I"/>
</dbReference>
<evidence type="ECO:0000256" key="10">
    <source>
        <dbReference type="SAM" id="Phobius"/>
    </source>
</evidence>
<dbReference type="InterPro" id="IPR036396">
    <property type="entry name" value="Cyt_P450_sf"/>
</dbReference>
<keyword evidence="7 9" id="KW-0503">Monooxygenase</keyword>
<dbReference type="GO" id="GO:0004497">
    <property type="term" value="F:monooxygenase activity"/>
    <property type="evidence" value="ECO:0007669"/>
    <property type="project" value="UniProtKB-KW"/>
</dbReference>
<evidence type="ECO:0000256" key="2">
    <source>
        <dbReference type="ARBA" id="ARBA00010617"/>
    </source>
</evidence>
<dbReference type="FunFam" id="1.10.630.10:FF:000126">
    <property type="entry name" value="Predicted protein"/>
    <property type="match status" value="1"/>
</dbReference>
<dbReference type="RefSeq" id="XP_021855914.1">
    <property type="nucleotide sequence ID" value="XM_022000222.2"/>
</dbReference>
<dbReference type="GO" id="GO:0005506">
    <property type="term" value="F:iron ion binding"/>
    <property type="evidence" value="ECO:0007669"/>
    <property type="project" value="InterPro"/>
</dbReference>
<evidence type="ECO:0000313" key="11">
    <source>
        <dbReference type="Proteomes" id="UP000813463"/>
    </source>
</evidence>
<organism evidence="11 12">
    <name type="scientific">Spinacia oleracea</name>
    <name type="common">Spinach</name>
    <dbReference type="NCBI Taxonomy" id="3562"/>
    <lineage>
        <taxon>Eukaryota</taxon>
        <taxon>Viridiplantae</taxon>
        <taxon>Streptophyta</taxon>
        <taxon>Embryophyta</taxon>
        <taxon>Tracheophyta</taxon>
        <taxon>Spermatophyta</taxon>
        <taxon>Magnoliopsida</taxon>
        <taxon>eudicotyledons</taxon>
        <taxon>Gunneridae</taxon>
        <taxon>Pentapetalae</taxon>
        <taxon>Caryophyllales</taxon>
        <taxon>Chenopodiaceae</taxon>
        <taxon>Chenopodioideae</taxon>
        <taxon>Anserineae</taxon>
        <taxon>Spinacia</taxon>
    </lineage>
</organism>
<dbReference type="InterPro" id="IPR017972">
    <property type="entry name" value="Cyt_P450_CS"/>
</dbReference>
<evidence type="ECO:0000256" key="7">
    <source>
        <dbReference type="ARBA" id="ARBA00023033"/>
    </source>
</evidence>
<keyword evidence="4 8" id="KW-0479">Metal-binding</keyword>
<keyword evidence="5 9" id="KW-0560">Oxidoreductase</keyword>
<dbReference type="OrthoDB" id="2789670at2759"/>
<dbReference type="Gene3D" id="1.10.630.10">
    <property type="entry name" value="Cytochrome P450"/>
    <property type="match status" value="1"/>
</dbReference>
<evidence type="ECO:0000256" key="4">
    <source>
        <dbReference type="ARBA" id="ARBA00022723"/>
    </source>
</evidence>
<keyword evidence="10" id="KW-0812">Transmembrane</keyword>
<feature type="binding site" description="axial binding residue" evidence="8">
    <location>
        <position position="462"/>
    </location>
    <ligand>
        <name>heme</name>
        <dbReference type="ChEBI" id="CHEBI:30413"/>
    </ligand>
    <ligandPart>
        <name>Fe</name>
        <dbReference type="ChEBI" id="CHEBI:18248"/>
    </ligandPart>
</feature>
<dbReference type="GO" id="GO:0020037">
    <property type="term" value="F:heme binding"/>
    <property type="evidence" value="ECO:0007669"/>
    <property type="project" value="InterPro"/>
</dbReference>
<keyword evidence="10" id="KW-0472">Membrane</keyword>
<dbReference type="PRINTS" id="PR00385">
    <property type="entry name" value="P450"/>
</dbReference>
<dbReference type="PRINTS" id="PR00463">
    <property type="entry name" value="EP450I"/>
</dbReference>
<dbReference type="PANTHER" id="PTHR47951:SF7">
    <property type="entry name" value="FLAVONOID 3',5'-HYDROXYLASE-LIKE ISOFORM X1"/>
    <property type="match status" value="1"/>
</dbReference>
<gene>
    <name evidence="12" type="primary">LOC110795221</name>
</gene>
<keyword evidence="3 8" id="KW-0349">Heme</keyword>
<dbReference type="GO" id="GO:0016705">
    <property type="term" value="F:oxidoreductase activity, acting on paired donors, with incorporation or reduction of molecular oxygen"/>
    <property type="evidence" value="ECO:0007669"/>
    <property type="project" value="InterPro"/>
</dbReference>
<reference evidence="12" key="2">
    <citation type="submission" date="2025-08" db="UniProtKB">
        <authorList>
            <consortium name="RefSeq"/>
        </authorList>
    </citation>
    <scope>IDENTIFICATION</scope>
    <source>
        <tissue evidence="12">Leaf</tissue>
    </source>
</reference>
<dbReference type="Proteomes" id="UP000813463">
    <property type="component" value="Chromosome 6"/>
</dbReference>
<evidence type="ECO:0000256" key="3">
    <source>
        <dbReference type="ARBA" id="ARBA00022617"/>
    </source>
</evidence>
<proteinExistence type="inferred from homology"/>
<comment type="similarity">
    <text evidence="2 9">Belongs to the cytochrome P450 family.</text>
</comment>
<dbReference type="PROSITE" id="PS00086">
    <property type="entry name" value="CYTOCHROME_P450"/>
    <property type="match status" value="1"/>
</dbReference>
<protein>
    <submittedName>
        <fullName evidence="12">Cytochrome P450 71AU50-like isoform X1</fullName>
    </submittedName>
</protein>
<dbReference type="PANTHER" id="PTHR47951">
    <property type="entry name" value="OS08G0547900 PROTEIN"/>
    <property type="match status" value="1"/>
</dbReference>
<keyword evidence="6 8" id="KW-0408">Iron</keyword>
<evidence type="ECO:0000256" key="1">
    <source>
        <dbReference type="ARBA" id="ARBA00001971"/>
    </source>
</evidence>
<dbReference type="InterPro" id="IPR001128">
    <property type="entry name" value="Cyt_P450"/>
</dbReference>
<keyword evidence="11" id="KW-1185">Reference proteome</keyword>
<evidence type="ECO:0000256" key="9">
    <source>
        <dbReference type="RuleBase" id="RU000461"/>
    </source>
</evidence>